<dbReference type="EMBL" id="AP027272">
    <property type="protein sequence ID" value="BDX05651.1"/>
    <property type="molecule type" value="Genomic_DNA"/>
</dbReference>
<dbReference type="SUPFAM" id="SSF53686">
    <property type="entry name" value="Tryptophan synthase beta subunit-like PLP-dependent enzymes"/>
    <property type="match status" value="1"/>
</dbReference>
<comment type="similarity">
    <text evidence="2">Belongs to the ACC deaminase/D-cysteine desulfhydrase family.</text>
</comment>
<proteinExistence type="inferred from homology"/>
<feature type="modified residue" description="N6-(pyridoxal phosphate)lysine" evidence="5">
    <location>
        <position position="19"/>
    </location>
</feature>
<dbReference type="AlphaFoldDB" id="A0AA48HJ42"/>
<organism evidence="7 8">
    <name type="scientific">Planctobacterium marinum</name>
    <dbReference type="NCBI Taxonomy" id="1631968"/>
    <lineage>
        <taxon>Bacteria</taxon>
        <taxon>Pseudomonadati</taxon>
        <taxon>Pseudomonadota</taxon>
        <taxon>Gammaproteobacteria</taxon>
        <taxon>Alteromonadales</taxon>
        <taxon>Alteromonadaceae</taxon>
        <taxon>Planctobacterium</taxon>
    </lineage>
</organism>
<keyword evidence="8" id="KW-1185">Reference proteome</keyword>
<evidence type="ECO:0000313" key="8">
    <source>
        <dbReference type="Proteomes" id="UP001333710"/>
    </source>
</evidence>
<name>A0AA48HJ42_9ALTE</name>
<evidence type="ECO:0000256" key="3">
    <source>
        <dbReference type="ARBA" id="ARBA00022898"/>
    </source>
</evidence>
<keyword evidence="3 5" id="KW-0663">Pyridoxal phosphate</keyword>
<sequence length="275" mass="31120">MHIQVKRDDLIHPIVSGNKWRKLQALFSPWPQGKYRGIVSFGGGFSNHLHALGYMCKQYNIPFIAMVRGDYRDNLSPMLKDLSAWQSDIRWLTKQQYKQRQNHNWLSTQIEQLEDYCVVPEGGSGQQVHSGMTQLVQELPETLDELICPVASGGTLAGIIQAMWQLKRTTRVTGIAVLKGQNYLEDLVAACVTAPPAMRHPWQIMHEFHHGGYAKSNAELEQFCRQFSEKSTIPVEPVYSGKLFFALQQLLNQGYFKPQSKVAILHTGGLQGARV</sequence>
<evidence type="ECO:0000259" key="6">
    <source>
        <dbReference type="Pfam" id="PF00291"/>
    </source>
</evidence>
<evidence type="ECO:0000256" key="4">
    <source>
        <dbReference type="PIRSR" id="PIRSR006278-1"/>
    </source>
</evidence>
<dbReference type="Gene3D" id="3.40.50.1100">
    <property type="match status" value="2"/>
</dbReference>
<accession>A0AA48HJ42</accession>
<dbReference type="GO" id="GO:0019148">
    <property type="term" value="F:D-cysteine desulfhydrase activity"/>
    <property type="evidence" value="ECO:0007669"/>
    <property type="project" value="TreeGrafter"/>
</dbReference>
<dbReference type="InterPro" id="IPR036052">
    <property type="entry name" value="TrpB-like_PALP_sf"/>
</dbReference>
<evidence type="ECO:0000256" key="5">
    <source>
        <dbReference type="PIRSR" id="PIRSR006278-2"/>
    </source>
</evidence>
<protein>
    <submittedName>
        <fullName evidence="7">1-aminocyclopropane-1-carboxylate deaminase</fullName>
    </submittedName>
</protein>
<feature type="active site" description="Nucleophile" evidence="4">
    <location>
        <position position="46"/>
    </location>
</feature>
<evidence type="ECO:0000313" key="7">
    <source>
        <dbReference type="EMBL" id="BDX05651.1"/>
    </source>
</evidence>
<feature type="domain" description="Tryptophan synthase beta chain-like PALP" evidence="6">
    <location>
        <begin position="3"/>
        <end position="268"/>
    </location>
</feature>
<dbReference type="PANTHER" id="PTHR43780:SF2">
    <property type="entry name" value="1-AMINOCYCLOPROPANE-1-CARBOXYLATE DEAMINASE-RELATED"/>
    <property type="match status" value="1"/>
</dbReference>
<evidence type="ECO:0000256" key="2">
    <source>
        <dbReference type="ARBA" id="ARBA00008639"/>
    </source>
</evidence>
<dbReference type="Pfam" id="PF00291">
    <property type="entry name" value="PALP"/>
    <property type="match status" value="1"/>
</dbReference>
<dbReference type="KEGG" id="pmaw:MACH26_11720"/>
<gene>
    <name evidence="7" type="ORF">MACH26_11720</name>
</gene>
<dbReference type="InterPro" id="IPR027278">
    <property type="entry name" value="ACCD_DCysDesulf"/>
</dbReference>
<comment type="cofactor">
    <cofactor evidence="1">
        <name>pyridoxal 5'-phosphate</name>
        <dbReference type="ChEBI" id="CHEBI:597326"/>
    </cofactor>
</comment>
<evidence type="ECO:0000256" key="1">
    <source>
        <dbReference type="ARBA" id="ARBA00001933"/>
    </source>
</evidence>
<dbReference type="PIRSF" id="PIRSF006278">
    <property type="entry name" value="ACCD_DCysDesulf"/>
    <property type="match status" value="1"/>
</dbReference>
<dbReference type="Proteomes" id="UP001333710">
    <property type="component" value="Chromosome"/>
</dbReference>
<dbReference type="PANTHER" id="PTHR43780">
    <property type="entry name" value="1-AMINOCYCLOPROPANE-1-CARBOXYLATE DEAMINASE-RELATED"/>
    <property type="match status" value="1"/>
</dbReference>
<reference evidence="7" key="1">
    <citation type="submission" date="2023-01" db="EMBL/GenBank/DDBJ databases">
        <title>Complete genome sequence of Planctobacterium marinum strain Dej080120_11.</title>
        <authorList>
            <person name="Ueki S."/>
            <person name="Maruyama F."/>
        </authorList>
    </citation>
    <scope>NUCLEOTIDE SEQUENCE</scope>
    <source>
        <strain evidence="7">Dej080120_11</strain>
    </source>
</reference>
<dbReference type="InterPro" id="IPR001926">
    <property type="entry name" value="TrpB-like_PALP"/>
</dbReference>